<name>A0A6M0S9E8_9CYAN</name>
<feature type="domain" description="DUF3131" evidence="3">
    <location>
        <begin position="60"/>
        <end position="430"/>
    </location>
</feature>
<accession>A0A6M0S9E8</accession>
<feature type="transmembrane region" description="Helical" evidence="2">
    <location>
        <begin position="12"/>
        <end position="34"/>
    </location>
</feature>
<feature type="region of interest" description="Disordered" evidence="1">
    <location>
        <begin position="445"/>
        <end position="513"/>
    </location>
</feature>
<comment type="caution">
    <text evidence="4">The sequence shown here is derived from an EMBL/GenBank/DDBJ whole genome shotgun (WGS) entry which is preliminary data.</text>
</comment>
<evidence type="ECO:0000313" key="4">
    <source>
        <dbReference type="EMBL" id="NEZ64703.1"/>
    </source>
</evidence>
<proteinExistence type="predicted"/>
<keyword evidence="2" id="KW-0812">Transmembrane</keyword>
<evidence type="ECO:0000259" key="3">
    <source>
        <dbReference type="Pfam" id="PF11329"/>
    </source>
</evidence>
<dbReference type="AlphaFoldDB" id="A0A6M0S9E8"/>
<evidence type="ECO:0000256" key="2">
    <source>
        <dbReference type="SAM" id="Phobius"/>
    </source>
</evidence>
<keyword evidence="2" id="KW-1133">Transmembrane helix</keyword>
<gene>
    <name evidence="4" type="ORF">D0962_18240</name>
</gene>
<protein>
    <submittedName>
        <fullName evidence="4">DUF3131 domain-containing protein</fullName>
    </submittedName>
</protein>
<keyword evidence="2" id="KW-0472">Membrane</keyword>
<dbReference type="Proteomes" id="UP000473574">
    <property type="component" value="Unassembled WGS sequence"/>
</dbReference>
<organism evidence="4 5">
    <name type="scientific">Adonisia turfae CCMR0082</name>
    <dbReference type="NCBI Taxonomy" id="2304604"/>
    <lineage>
        <taxon>Bacteria</taxon>
        <taxon>Bacillati</taxon>
        <taxon>Cyanobacteriota</taxon>
        <taxon>Adonisia</taxon>
        <taxon>Adonisia turfae</taxon>
    </lineage>
</organism>
<sequence>MLILLLSRHRFWIKFIAYWLVGVFISLWISIFHISPVVAQNGPEQCAAITQPLTPEEMGYAQSAWNYFVDNVQESSGLSNSAGGYPSGTLWDLGNYLAAMNAARWMGLIEQAEFDSRLNKFLTSLGELRLFEDTLPNKVYNSATGEMVDYGNNPLERGIGWSALDIGRLLAAFHILRTCHPQYSEWMAGILSSWNIAASVRDGMLYGAAVLPDDSTLLVQEGRLGYEEYAARGYALWGFDAPQAIAYDPFDFVDIYGLQIPHDTRDFQTTNANNYVVSESYILDAIEFGLEGDQADYARRVFEAQKRRFEDTGLLTAVSEDNINQAPYFLYSTVYSNGVPWAVITENNELHPELRTLSAKSAFGWRYVYPDDPYAHKIFDHVKDTTNSGRGYYAGIYESGLYDAQPPINDILTGNSNGLILEILYYKARGHVPMLASGSAPVSVPTVPAGENTGDLPPPPETASNSEPPPSESAPAAPPPESAPAAPTEVASNPAPPPPTESAAPPPPTSPAGITVAAIAPVEKPRSSACSSVVSPLNITDMRYAKTAWQYFEANHAPSGLVPDRSDLDGVTLWGVGDYLASLHAARAMDVINAKKFDERVRHLLGALQEIELFAGELPHRSYSTLTLEPIDYGGNSLPQGNGWSGLDIGRLLASLHTLKTCHPEYTDVVDQLALDWSYLRVVRNGRIANARLAQDDRGRDRIRVKPAEILGYEEYAARAFQLWGFDASRSAVGGNYVTTKLEEQAVPTNRSQPEQRRRNELLNTTSTPFILYGLEFGFDPQISSLVEAIYQAEASRYKRTRTFSASGTTLVNQAPYVVHSTLVSDGRDWVAVDDQGEVIPHSRVVSTAVAFAYHTLFPNSDYGRELWLATLDLYNQQLGYYEGFYESGGRRAIGFTGSTNSLILQALLHKNTQQQPLIYPHDDMDSPWWDAIRNGDELGLGLPERSRPAIEMVINEQGAYWIAKDTEVDVALLPGDLIREVPLALPLEEKKKRPHFLSHLS</sequence>
<feature type="compositionally biased region" description="Pro residues" evidence="1">
    <location>
        <begin position="456"/>
        <end position="482"/>
    </location>
</feature>
<feature type="compositionally biased region" description="Low complexity" evidence="1">
    <location>
        <begin position="483"/>
        <end position="493"/>
    </location>
</feature>
<dbReference type="EMBL" id="QZCE01000002">
    <property type="protein sequence ID" value="NEZ64703.1"/>
    <property type="molecule type" value="Genomic_DNA"/>
</dbReference>
<evidence type="ECO:0000313" key="5">
    <source>
        <dbReference type="Proteomes" id="UP000473574"/>
    </source>
</evidence>
<reference evidence="4 5" key="1">
    <citation type="journal article" date="2020" name="Microb. Ecol.">
        <title>Ecogenomics of the Marine Benthic Filamentous Cyanobacterium Adonisia.</title>
        <authorList>
            <person name="Walter J.M."/>
            <person name="Coutinho F.H."/>
            <person name="Leomil L."/>
            <person name="Hargreaves P.I."/>
            <person name="Campeao M.E."/>
            <person name="Vieira V.V."/>
            <person name="Silva B.S."/>
            <person name="Fistarol G.O."/>
            <person name="Salomon P.S."/>
            <person name="Sawabe T."/>
            <person name="Mino S."/>
            <person name="Hosokawa M."/>
            <person name="Miyashita H."/>
            <person name="Maruyama F."/>
            <person name="van Verk M.C."/>
            <person name="Dutilh B.E."/>
            <person name="Thompson C.C."/>
            <person name="Thompson F.L."/>
        </authorList>
    </citation>
    <scope>NUCLEOTIDE SEQUENCE [LARGE SCALE GENOMIC DNA]</scope>
    <source>
        <strain evidence="4 5">CCMR0082</strain>
    </source>
</reference>
<dbReference type="RefSeq" id="WP_163665184.1">
    <property type="nucleotide sequence ID" value="NZ_QZCE01000002.1"/>
</dbReference>
<evidence type="ECO:0000256" key="1">
    <source>
        <dbReference type="SAM" id="MobiDB-lite"/>
    </source>
</evidence>
<feature type="compositionally biased region" description="Pro residues" evidence="1">
    <location>
        <begin position="494"/>
        <end position="510"/>
    </location>
</feature>
<feature type="domain" description="DUF3131" evidence="3">
    <location>
        <begin position="543"/>
        <end position="913"/>
    </location>
</feature>
<dbReference type="Gene3D" id="1.50.10.140">
    <property type="match status" value="2"/>
</dbReference>
<dbReference type="InterPro" id="IPR021478">
    <property type="entry name" value="DUF3131"/>
</dbReference>
<dbReference type="Pfam" id="PF11329">
    <property type="entry name" value="DUF3131"/>
    <property type="match status" value="2"/>
</dbReference>